<feature type="transmembrane region" description="Helical" evidence="1">
    <location>
        <begin position="6"/>
        <end position="26"/>
    </location>
</feature>
<feature type="transmembrane region" description="Helical" evidence="1">
    <location>
        <begin position="107"/>
        <end position="127"/>
    </location>
</feature>
<dbReference type="PROSITE" id="PS50244">
    <property type="entry name" value="S5A_REDUCTASE"/>
    <property type="match status" value="1"/>
</dbReference>
<dbReference type="EMBL" id="MFAQ01000031">
    <property type="protein sequence ID" value="OGD83025.1"/>
    <property type="molecule type" value="Genomic_DNA"/>
</dbReference>
<dbReference type="AlphaFoldDB" id="A0A1F5FTV5"/>
<dbReference type="PANTHER" id="PTHR32251">
    <property type="entry name" value="3-OXO-5-ALPHA-STEROID 4-DEHYDROGENASE"/>
    <property type="match status" value="1"/>
</dbReference>
<keyword evidence="1" id="KW-0472">Membrane</keyword>
<feature type="transmembrane region" description="Helical" evidence="1">
    <location>
        <begin position="133"/>
        <end position="154"/>
    </location>
</feature>
<keyword evidence="1" id="KW-0812">Transmembrane</keyword>
<reference evidence="2 3" key="1">
    <citation type="journal article" date="2016" name="Nat. Commun.">
        <title>Thousands of microbial genomes shed light on interconnected biogeochemical processes in an aquifer system.</title>
        <authorList>
            <person name="Anantharaman K."/>
            <person name="Brown C.T."/>
            <person name="Hug L.A."/>
            <person name="Sharon I."/>
            <person name="Castelle C.J."/>
            <person name="Probst A.J."/>
            <person name="Thomas B.C."/>
            <person name="Singh A."/>
            <person name="Wilkins M.J."/>
            <person name="Karaoz U."/>
            <person name="Brodie E.L."/>
            <person name="Williams K.H."/>
            <person name="Hubbard S.S."/>
            <person name="Banfield J.F."/>
        </authorList>
    </citation>
    <scope>NUCLEOTIDE SEQUENCE [LARGE SCALE GENOMIC DNA]</scope>
</reference>
<keyword evidence="1" id="KW-1133">Transmembrane helix</keyword>
<dbReference type="InterPro" id="IPR010721">
    <property type="entry name" value="UstE-like"/>
</dbReference>
<evidence type="ECO:0000256" key="1">
    <source>
        <dbReference type="SAM" id="Phobius"/>
    </source>
</evidence>
<dbReference type="Pfam" id="PF06966">
    <property type="entry name" value="DUF1295"/>
    <property type="match status" value="1"/>
</dbReference>
<dbReference type="PANTHER" id="PTHR32251:SF17">
    <property type="entry name" value="STEROID 5-ALPHA REDUCTASE C-TERMINAL DOMAIN-CONTAINING PROTEIN"/>
    <property type="match status" value="1"/>
</dbReference>
<accession>A0A1F5FTV5</accession>
<evidence type="ECO:0000313" key="3">
    <source>
        <dbReference type="Proteomes" id="UP000179237"/>
    </source>
</evidence>
<name>A0A1F5FTV5_9BACT</name>
<feature type="transmembrane region" description="Helical" evidence="1">
    <location>
        <begin position="205"/>
        <end position="227"/>
    </location>
</feature>
<gene>
    <name evidence="2" type="ORF">A2572_01025</name>
</gene>
<proteinExistence type="predicted"/>
<evidence type="ECO:0000313" key="2">
    <source>
        <dbReference type="EMBL" id="OGD83025.1"/>
    </source>
</evidence>
<organism evidence="2 3">
    <name type="scientific">Candidatus Collierbacteria bacterium RIFOXYD1_FULL_40_9</name>
    <dbReference type="NCBI Taxonomy" id="1817731"/>
    <lineage>
        <taxon>Bacteria</taxon>
        <taxon>Candidatus Collieribacteriota</taxon>
    </lineage>
</organism>
<comment type="caution">
    <text evidence="2">The sequence shown here is derived from an EMBL/GenBank/DDBJ whole genome shotgun (WGS) entry which is preliminary data.</text>
</comment>
<sequence length="256" mass="30002">MGSIFLQVAILVFVYMTVWYSVSLVLKRSDVADLAWGLGFICISLFLYLNNPQNPTIKIVSLLVFFWGSRLSWDIFDRLINSSEDYRYLQLRQQWGKWFYIRSFFQVYLLQGIFMFLISLGIIYASQSTANSLSLQIISGLVIWYIGFALEYVADTQLKDFINMPQNKGRLMTEGLWKFSRHPNYFGEVTQWWGIFILVANQQSLISLISPITITILILFVSGIPMLEKKYADRPDWQDYKNRTSAFVPWWPKIDK</sequence>
<dbReference type="GO" id="GO:0016020">
    <property type="term" value="C:membrane"/>
    <property type="evidence" value="ECO:0007669"/>
    <property type="project" value="TreeGrafter"/>
</dbReference>
<dbReference type="Gene3D" id="1.20.120.1630">
    <property type="match status" value="1"/>
</dbReference>
<protein>
    <submittedName>
        <fullName evidence="2">Uncharacterized protein</fullName>
    </submittedName>
</protein>
<dbReference type="Proteomes" id="UP000179237">
    <property type="component" value="Unassembled WGS sequence"/>
</dbReference>